<feature type="domain" description="Glycosyl transferase family 1" evidence="1">
    <location>
        <begin position="173"/>
        <end position="339"/>
    </location>
</feature>
<sequence length="360" mass="39882">MNILHMCLSYGFGGLEMYPLRVGKQMKKQGHRVFGIAFQGSSIDEVMGQEFDDSLAIDSRGYGYRHVLALAKWIKQHQIQYVHCHKSSDLALAVLLKKLCGFKLIYTDHMGVKKPKKDVFHRFIYRNVDQVLSISHFTLAHNKHALPVAENAIQALWLGTDIPEQLSEKLDLKTELNLPPETAIIGIVGRLSPGKGHYELLQAMRQLDERFHLVIVGGLNAKQGGDAPYIAKLQAYVADNNLAQKVTFYGFSSTPEKQLSGMDVVAIPSHLEAFGLTVIEAMAQGKAIIGANTGAIPEILDNTGVLVDPMNIEALATAMQDLCLDQTKRDALAQAARQRAQQEFDQKVHVQKLLGVYQAL</sequence>
<evidence type="ECO:0000313" key="3">
    <source>
        <dbReference type="EMBL" id="CUB02971.1"/>
    </source>
</evidence>
<dbReference type="InterPro" id="IPR001296">
    <property type="entry name" value="Glyco_trans_1"/>
</dbReference>
<dbReference type="GO" id="GO:0016757">
    <property type="term" value="F:glycosyltransferase activity"/>
    <property type="evidence" value="ECO:0007669"/>
    <property type="project" value="InterPro"/>
</dbReference>
<dbReference type="PANTHER" id="PTHR12526">
    <property type="entry name" value="GLYCOSYLTRANSFERASE"/>
    <property type="match status" value="1"/>
</dbReference>
<dbReference type="Pfam" id="PF13439">
    <property type="entry name" value="Glyco_transf_4"/>
    <property type="match status" value="1"/>
</dbReference>
<dbReference type="GO" id="GO:1901135">
    <property type="term" value="P:carbohydrate derivative metabolic process"/>
    <property type="evidence" value="ECO:0007669"/>
    <property type="project" value="UniProtKB-ARBA"/>
</dbReference>
<feature type="domain" description="Glycosyltransferase subfamily 4-like N-terminal" evidence="2">
    <location>
        <begin position="12"/>
        <end position="161"/>
    </location>
</feature>
<dbReference type="Pfam" id="PF00534">
    <property type="entry name" value="Glycos_transf_1"/>
    <property type="match status" value="1"/>
</dbReference>
<dbReference type="PANTHER" id="PTHR12526:SF630">
    <property type="entry name" value="GLYCOSYLTRANSFERASE"/>
    <property type="match status" value="1"/>
</dbReference>
<dbReference type="OrthoDB" id="8523124at2"/>
<evidence type="ECO:0000259" key="2">
    <source>
        <dbReference type="Pfam" id="PF13439"/>
    </source>
</evidence>
<dbReference type="Proteomes" id="UP000182769">
    <property type="component" value="Unassembled WGS sequence"/>
</dbReference>
<dbReference type="CDD" id="cd03801">
    <property type="entry name" value="GT4_PimA-like"/>
    <property type="match status" value="1"/>
</dbReference>
<protein>
    <submittedName>
        <fullName evidence="3">Glycosyltransferase involved in cell wall bisynthesis</fullName>
    </submittedName>
</protein>
<keyword evidence="4" id="KW-1185">Reference proteome</keyword>
<evidence type="ECO:0000313" key="4">
    <source>
        <dbReference type="Proteomes" id="UP000182769"/>
    </source>
</evidence>
<name>A0A0K6IIR8_9GAMM</name>
<keyword evidence="3" id="KW-0808">Transferase</keyword>
<dbReference type="STRING" id="1137284.GCA_001418205_00815"/>
<reference evidence="4" key="1">
    <citation type="submission" date="2015-08" db="EMBL/GenBank/DDBJ databases">
        <authorList>
            <person name="Varghese N."/>
        </authorList>
    </citation>
    <scope>NUCLEOTIDE SEQUENCE [LARGE SCALE GENOMIC DNA]</scope>
    <source>
        <strain evidence="4">JCM 18476</strain>
    </source>
</reference>
<gene>
    <name evidence="3" type="ORF">Ga0061065_102309</name>
</gene>
<dbReference type="InterPro" id="IPR028098">
    <property type="entry name" value="Glyco_trans_4-like_N"/>
</dbReference>
<dbReference type="AlphaFoldDB" id="A0A0K6IIR8"/>
<evidence type="ECO:0000259" key="1">
    <source>
        <dbReference type="Pfam" id="PF00534"/>
    </source>
</evidence>
<accession>A0A0K6IIR8</accession>
<organism evidence="3 4">
    <name type="scientific">Marinomonas fungiae</name>
    <dbReference type="NCBI Taxonomy" id="1137284"/>
    <lineage>
        <taxon>Bacteria</taxon>
        <taxon>Pseudomonadati</taxon>
        <taxon>Pseudomonadota</taxon>
        <taxon>Gammaproteobacteria</taxon>
        <taxon>Oceanospirillales</taxon>
        <taxon>Oceanospirillaceae</taxon>
        <taxon>Marinomonas</taxon>
    </lineage>
</organism>
<dbReference type="Gene3D" id="3.40.50.2000">
    <property type="entry name" value="Glycogen Phosphorylase B"/>
    <property type="match status" value="2"/>
</dbReference>
<dbReference type="SUPFAM" id="SSF53756">
    <property type="entry name" value="UDP-Glycosyltransferase/glycogen phosphorylase"/>
    <property type="match status" value="1"/>
</dbReference>
<proteinExistence type="predicted"/>
<dbReference type="RefSeq" id="WP_141656788.1">
    <property type="nucleotide sequence ID" value="NZ_CYHG01000002.1"/>
</dbReference>
<dbReference type="EMBL" id="CYHG01000002">
    <property type="protein sequence ID" value="CUB02971.1"/>
    <property type="molecule type" value="Genomic_DNA"/>
</dbReference>